<dbReference type="GeneID" id="8438395"/>
<dbReference type="InterPro" id="IPR046347">
    <property type="entry name" value="bZIP_sf"/>
</dbReference>
<keyword evidence="2" id="KW-0805">Transcription regulation</keyword>
<accession>C4JVH4</accession>
<keyword evidence="10" id="KW-1185">Reference proteome</keyword>
<evidence type="ECO:0000313" key="10">
    <source>
        <dbReference type="Proteomes" id="UP000002058"/>
    </source>
</evidence>
<dbReference type="RefSeq" id="XP_002583599.1">
    <property type="nucleotide sequence ID" value="XM_002583553.1"/>
</dbReference>
<dbReference type="EMBL" id="CH476618">
    <property type="protein sequence ID" value="EEP81701.1"/>
    <property type="molecule type" value="Genomic_DNA"/>
</dbReference>
<dbReference type="KEGG" id="ure:UREG_06566"/>
<dbReference type="STRING" id="336963.C4JVH4"/>
<name>C4JVH4_UNCRE</name>
<dbReference type="InterPro" id="IPR004827">
    <property type="entry name" value="bZIP"/>
</dbReference>
<protein>
    <recommendedName>
        <fullName evidence="8">BZIP domain-containing protein</fullName>
    </recommendedName>
</protein>
<dbReference type="AlphaFoldDB" id="C4JVH4"/>
<dbReference type="FunCoup" id="C4JVH4">
    <property type="interactions" value="2509"/>
</dbReference>
<proteinExistence type="predicted"/>
<dbReference type="PANTHER" id="PTHR13044:SF14">
    <property type="entry name" value="CRYPTOCEPHAL, ISOFORM A"/>
    <property type="match status" value="1"/>
</dbReference>
<evidence type="ECO:0000259" key="8">
    <source>
        <dbReference type="PROSITE" id="PS50217"/>
    </source>
</evidence>
<evidence type="ECO:0000256" key="4">
    <source>
        <dbReference type="ARBA" id="ARBA00023163"/>
    </source>
</evidence>
<feature type="domain" description="BZIP" evidence="8">
    <location>
        <begin position="162"/>
        <end position="219"/>
    </location>
</feature>
<dbReference type="eggNOG" id="ENOG502SG5D">
    <property type="taxonomic scope" value="Eukaryota"/>
</dbReference>
<dbReference type="GO" id="GO:0001228">
    <property type="term" value="F:DNA-binding transcription activator activity, RNA polymerase II-specific"/>
    <property type="evidence" value="ECO:0007669"/>
    <property type="project" value="TreeGrafter"/>
</dbReference>
<evidence type="ECO:0000256" key="1">
    <source>
        <dbReference type="ARBA" id="ARBA00004123"/>
    </source>
</evidence>
<dbReference type="Proteomes" id="UP000002058">
    <property type="component" value="Unassembled WGS sequence"/>
</dbReference>
<evidence type="ECO:0000313" key="9">
    <source>
        <dbReference type="EMBL" id="EEP81701.1"/>
    </source>
</evidence>
<dbReference type="Gene3D" id="1.20.5.170">
    <property type="match status" value="1"/>
</dbReference>
<evidence type="ECO:0000256" key="2">
    <source>
        <dbReference type="ARBA" id="ARBA00023015"/>
    </source>
</evidence>
<keyword evidence="3" id="KW-0238">DNA-binding</keyword>
<evidence type="ECO:0000256" key="5">
    <source>
        <dbReference type="ARBA" id="ARBA00023242"/>
    </source>
</evidence>
<dbReference type="SUPFAM" id="SSF57959">
    <property type="entry name" value="Leucine zipper domain"/>
    <property type="match status" value="1"/>
</dbReference>
<dbReference type="GO" id="GO:0000977">
    <property type="term" value="F:RNA polymerase II transcription regulatory region sequence-specific DNA binding"/>
    <property type="evidence" value="ECO:0007669"/>
    <property type="project" value="TreeGrafter"/>
</dbReference>
<feature type="compositionally biased region" description="Polar residues" evidence="7">
    <location>
        <begin position="73"/>
        <end position="116"/>
    </location>
</feature>
<dbReference type="InParanoid" id="C4JVH4"/>
<evidence type="ECO:0000256" key="3">
    <source>
        <dbReference type="ARBA" id="ARBA00023125"/>
    </source>
</evidence>
<evidence type="ECO:0000256" key="7">
    <source>
        <dbReference type="SAM" id="MobiDB-lite"/>
    </source>
</evidence>
<dbReference type="OMA" id="RQHDRIS"/>
<feature type="compositionally biased region" description="Low complexity" evidence="7">
    <location>
        <begin position="119"/>
        <end position="133"/>
    </location>
</feature>
<comment type="subcellular location">
    <subcellularLocation>
        <location evidence="1">Nucleus</location>
    </subcellularLocation>
</comment>
<dbReference type="SMART" id="SM00338">
    <property type="entry name" value="BRLZ"/>
    <property type="match status" value="1"/>
</dbReference>
<evidence type="ECO:0000256" key="6">
    <source>
        <dbReference type="SAM" id="Coils"/>
    </source>
</evidence>
<sequence length="222" mass="24440">MVKGAVRRTRGGAGELIISGLEASGPLGTSVDLAGLDDLIDGEAYHHRFEPKHALDFQQDYLRGLSNNDPISKSMSYTYSPASLGPSNSRQQTRAQRPLSNLQPIQPTPAHVSSDTVVPPKSGSPSSSMTQSPVEYATRSSSLRRKRPQSDSSDQVDAAADKRRRNTLAARRFRQRQQDRIAQLERALEEVGRERDDLKVRVAKCEGEVTALRGMLGKKSRM</sequence>
<keyword evidence="5" id="KW-0539">Nucleus</keyword>
<dbReference type="OrthoDB" id="4205768at2759"/>
<dbReference type="PANTHER" id="PTHR13044">
    <property type="entry name" value="ACTIVATING TRANSCRIPTION FACTOR ATF 4/5"/>
    <property type="match status" value="1"/>
</dbReference>
<feature type="region of interest" description="Disordered" evidence="7">
    <location>
        <begin position="73"/>
        <end position="163"/>
    </location>
</feature>
<dbReference type="Pfam" id="PF07716">
    <property type="entry name" value="bZIP_2"/>
    <property type="match status" value="1"/>
</dbReference>
<reference evidence="10" key="1">
    <citation type="journal article" date="2009" name="Genome Res.">
        <title>Comparative genomic analyses of the human fungal pathogens Coccidioides and their relatives.</title>
        <authorList>
            <person name="Sharpton T.J."/>
            <person name="Stajich J.E."/>
            <person name="Rounsley S.D."/>
            <person name="Gardner M.J."/>
            <person name="Wortman J.R."/>
            <person name="Jordar V.S."/>
            <person name="Maiti R."/>
            <person name="Kodira C.D."/>
            <person name="Neafsey D.E."/>
            <person name="Zeng Q."/>
            <person name="Hung C.-Y."/>
            <person name="McMahan C."/>
            <person name="Muszewska A."/>
            <person name="Grynberg M."/>
            <person name="Mandel M.A."/>
            <person name="Kellner E.M."/>
            <person name="Barker B.M."/>
            <person name="Galgiani J.N."/>
            <person name="Orbach M.J."/>
            <person name="Kirkland T.N."/>
            <person name="Cole G.T."/>
            <person name="Henn M.R."/>
            <person name="Birren B.W."/>
            <person name="Taylor J.W."/>
        </authorList>
    </citation>
    <scope>NUCLEOTIDE SEQUENCE [LARGE SCALE GENOMIC DNA]</scope>
    <source>
        <strain evidence="10">UAMH 1704</strain>
    </source>
</reference>
<dbReference type="VEuPathDB" id="FungiDB:UREG_06566"/>
<dbReference type="GO" id="GO:0005634">
    <property type="term" value="C:nucleus"/>
    <property type="evidence" value="ECO:0007669"/>
    <property type="project" value="UniProtKB-SubCell"/>
</dbReference>
<dbReference type="PROSITE" id="PS50217">
    <property type="entry name" value="BZIP"/>
    <property type="match status" value="1"/>
</dbReference>
<dbReference type="PROSITE" id="PS00036">
    <property type="entry name" value="BZIP_BASIC"/>
    <property type="match status" value="1"/>
</dbReference>
<organism evidence="9 10">
    <name type="scientific">Uncinocarpus reesii (strain UAMH 1704)</name>
    <dbReference type="NCBI Taxonomy" id="336963"/>
    <lineage>
        <taxon>Eukaryota</taxon>
        <taxon>Fungi</taxon>
        <taxon>Dikarya</taxon>
        <taxon>Ascomycota</taxon>
        <taxon>Pezizomycotina</taxon>
        <taxon>Eurotiomycetes</taxon>
        <taxon>Eurotiomycetidae</taxon>
        <taxon>Onygenales</taxon>
        <taxon>Onygenaceae</taxon>
        <taxon>Uncinocarpus</taxon>
    </lineage>
</organism>
<dbReference type="HOGENOM" id="CLU_1189820_0_0_1"/>
<gene>
    <name evidence="9" type="ORF">UREG_06566</name>
</gene>
<keyword evidence="6" id="KW-0175">Coiled coil</keyword>
<keyword evidence="4" id="KW-0804">Transcription</keyword>
<feature type="coiled-coil region" evidence="6">
    <location>
        <begin position="174"/>
        <end position="208"/>
    </location>
</feature>